<dbReference type="SUPFAM" id="SSF51735">
    <property type="entry name" value="NAD(P)-binding Rossmann-fold domains"/>
    <property type="match status" value="1"/>
</dbReference>
<evidence type="ECO:0000259" key="6">
    <source>
        <dbReference type="Pfam" id="PF00389"/>
    </source>
</evidence>
<evidence type="ECO:0000313" key="9">
    <source>
        <dbReference type="Proteomes" id="UP000176303"/>
    </source>
</evidence>
<evidence type="ECO:0000256" key="3">
    <source>
        <dbReference type="ARBA" id="ARBA00023002"/>
    </source>
</evidence>
<dbReference type="Pfam" id="PF02826">
    <property type="entry name" value="2-Hacid_dh_C"/>
    <property type="match status" value="1"/>
</dbReference>
<evidence type="ECO:0000256" key="2">
    <source>
        <dbReference type="ARBA" id="ARBA00022605"/>
    </source>
</evidence>
<feature type="domain" description="D-isomer specific 2-hydroxyacid dehydrogenase catalytic" evidence="6">
    <location>
        <begin position="11"/>
        <end position="313"/>
    </location>
</feature>
<dbReference type="SUPFAM" id="SSF52283">
    <property type="entry name" value="Formate/glycerate dehydrogenase catalytic domain-like"/>
    <property type="match status" value="1"/>
</dbReference>
<evidence type="ECO:0000256" key="1">
    <source>
        <dbReference type="ARBA" id="ARBA00005854"/>
    </source>
</evidence>
<dbReference type="InterPro" id="IPR029752">
    <property type="entry name" value="D-isomer_DH_CS1"/>
</dbReference>
<dbReference type="STRING" id="1802391.A3D72_01040"/>
<dbReference type="InterPro" id="IPR036291">
    <property type="entry name" value="NAD(P)-bd_dom_sf"/>
</dbReference>
<dbReference type="PROSITE" id="PS00065">
    <property type="entry name" value="D_2_HYDROXYACID_DH_1"/>
    <property type="match status" value="1"/>
</dbReference>
<dbReference type="AlphaFoldDB" id="A0A1F7U3Q4"/>
<dbReference type="FunFam" id="3.40.50.720:FF:000041">
    <property type="entry name" value="D-3-phosphoglycerate dehydrogenase"/>
    <property type="match status" value="1"/>
</dbReference>
<comment type="caution">
    <text evidence="8">The sequence shown here is derived from an EMBL/GenBank/DDBJ whole genome shotgun (WGS) entry which is preliminary data.</text>
</comment>
<dbReference type="InterPro" id="IPR029753">
    <property type="entry name" value="D-isomer_DH_CS"/>
</dbReference>
<evidence type="ECO:0000256" key="4">
    <source>
        <dbReference type="ARBA" id="ARBA00023027"/>
    </source>
</evidence>
<dbReference type="GO" id="GO:0047545">
    <property type="term" value="F:(S)-2-hydroxyglutarate dehydrogenase activity"/>
    <property type="evidence" value="ECO:0007669"/>
    <property type="project" value="UniProtKB-ARBA"/>
</dbReference>
<comment type="similarity">
    <text evidence="1 5">Belongs to the D-isomer specific 2-hydroxyacid dehydrogenase family.</text>
</comment>
<accession>A0A1F7U3Q4</accession>
<dbReference type="PROSITE" id="PS00670">
    <property type="entry name" value="D_2_HYDROXYACID_DH_2"/>
    <property type="match status" value="1"/>
</dbReference>
<dbReference type="Proteomes" id="UP000176303">
    <property type="component" value="Unassembled WGS sequence"/>
</dbReference>
<dbReference type="PANTHER" id="PTHR42789:SF1">
    <property type="entry name" value="D-ISOMER SPECIFIC 2-HYDROXYACID DEHYDROGENASE FAMILY PROTEIN (AFU_ORTHOLOGUE AFUA_6G10090)"/>
    <property type="match status" value="1"/>
</dbReference>
<keyword evidence="3 5" id="KW-0560">Oxidoreductase</keyword>
<dbReference type="Gene3D" id="3.40.50.720">
    <property type="entry name" value="NAD(P)-binding Rossmann-like Domain"/>
    <property type="match status" value="2"/>
</dbReference>
<reference evidence="8 9" key="1">
    <citation type="journal article" date="2016" name="Nat. Commun.">
        <title>Thousands of microbial genomes shed light on interconnected biogeochemical processes in an aquifer system.</title>
        <authorList>
            <person name="Anantharaman K."/>
            <person name="Brown C.T."/>
            <person name="Hug L.A."/>
            <person name="Sharon I."/>
            <person name="Castelle C.J."/>
            <person name="Probst A.J."/>
            <person name="Thomas B.C."/>
            <person name="Singh A."/>
            <person name="Wilkins M.J."/>
            <person name="Karaoz U."/>
            <person name="Brodie E.L."/>
            <person name="Williams K.H."/>
            <person name="Hubbard S.S."/>
            <person name="Banfield J.F."/>
        </authorList>
    </citation>
    <scope>NUCLEOTIDE SEQUENCE [LARGE SCALE GENOMIC DNA]</scope>
</reference>
<proteinExistence type="inferred from homology"/>
<dbReference type="Pfam" id="PF00389">
    <property type="entry name" value="2-Hacid_dh"/>
    <property type="match status" value="1"/>
</dbReference>
<name>A0A1F7U3Q4_9BACT</name>
<protein>
    <recommendedName>
        <fullName evidence="10">Hydroxyacid dehydrogenase</fullName>
    </recommendedName>
</protein>
<dbReference type="GO" id="GO:0006564">
    <property type="term" value="P:L-serine biosynthetic process"/>
    <property type="evidence" value="ECO:0007669"/>
    <property type="project" value="UniProtKB-ARBA"/>
</dbReference>
<dbReference type="GO" id="GO:0004617">
    <property type="term" value="F:phosphoglycerate dehydrogenase activity"/>
    <property type="evidence" value="ECO:0007669"/>
    <property type="project" value="UniProtKB-ARBA"/>
</dbReference>
<organism evidence="8 9">
    <name type="scientific">Candidatus Uhrbacteria bacterium RIFCSPHIGHO2_02_FULL_57_19</name>
    <dbReference type="NCBI Taxonomy" id="1802391"/>
    <lineage>
        <taxon>Bacteria</taxon>
        <taxon>Candidatus Uhriibacteriota</taxon>
    </lineage>
</organism>
<dbReference type="EMBL" id="MGDZ01000064">
    <property type="protein sequence ID" value="OGL72404.1"/>
    <property type="molecule type" value="Genomic_DNA"/>
</dbReference>
<gene>
    <name evidence="8" type="ORF">A3D72_01040</name>
</gene>
<sequence length="315" mass="34273">MRTIIVEPEHYAQEAVDIYRSFGDVLMERALSRQELLEAISDAEILVIRLAHKIDREVLKAAPNLKIIVCPTTGLDHIDLAAAAERGVKVVSLKGETEFLRTIHATAEHTFALLLALLRRIPWSFASVGRGEWDRDSFKGNELSGKTMGIIGFGRLGSRVARIAQGFDMSVVATDPLVKIETPNVQQVGLPELVSASDVISIHVPYSSDTERMISSDIFVRIRQGAVLVNTSRGQVVDEGALLGALTSGKLAGAALDVLWAEEKRPVVISGDPLVEYAKTHQNLLITPHLGGATFESMAKTEIFIAEKVKAAFTV</sequence>
<evidence type="ECO:0000259" key="7">
    <source>
        <dbReference type="Pfam" id="PF02826"/>
    </source>
</evidence>
<dbReference type="GO" id="GO:0051287">
    <property type="term" value="F:NAD binding"/>
    <property type="evidence" value="ECO:0007669"/>
    <property type="project" value="InterPro"/>
</dbReference>
<dbReference type="InterPro" id="IPR006140">
    <property type="entry name" value="D-isomer_DH_NAD-bd"/>
</dbReference>
<evidence type="ECO:0000256" key="5">
    <source>
        <dbReference type="RuleBase" id="RU003719"/>
    </source>
</evidence>
<keyword evidence="2" id="KW-0028">Amino-acid biosynthesis</keyword>
<evidence type="ECO:0000313" key="8">
    <source>
        <dbReference type="EMBL" id="OGL72404.1"/>
    </source>
</evidence>
<dbReference type="InterPro" id="IPR006139">
    <property type="entry name" value="D-isomer_2_OHA_DH_cat_dom"/>
</dbReference>
<dbReference type="InterPro" id="IPR050857">
    <property type="entry name" value="D-2-hydroxyacid_DH"/>
</dbReference>
<evidence type="ECO:0008006" key="10">
    <source>
        <dbReference type="Google" id="ProtNLM"/>
    </source>
</evidence>
<feature type="domain" description="D-isomer specific 2-hydroxyacid dehydrogenase NAD-binding" evidence="7">
    <location>
        <begin position="111"/>
        <end position="291"/>
    </location>
</feature>
<keyword evidence="4" id="KW-0520">NAD</keyword>
<dbReference type="PANTHER" id="PTHR42789">
    <property type="entry name" value="D-ISOMER SPECIFIC 2-HYDROXYACID DEHYDROGENASE FAMILY PROTEIN (AFU_ORTHOLOGUE AFUA_6G10090)"/>
    <property type="match status" value="1"/>
</dbReference>